<proteinExistence type="predicted"/>
<keyword evidence="3" id="KW-1185">Reference proteome</keyword>
<comment type="caution">
    <text evidence="2">The sequence shown here is derived from an EMBL/GenBank/DDBJ whole genome shotgun (WGS) entry which is preliminary data.</text>
</comment>
<name>A0ABU0J932_9HYPH</name>
<accession>A0ABU0J932</accession>
<dbReference type="EMBL" id="JAUSVX010000004">
    <property type="protein sequence ID" value="MDQ0469769.1"/>
    <property type="molecule type" value="Genomic_DNA"/>
</dbReference>
<gene>
    <name evidence="2" type="ORF">QO011_002785</name>
</gene>
<dbReference type="RefSeq" id="WP_307272804.1">
    <property type="nucleotide sequence ID" value="NZ_JAUSVX010000004.1"/>
</dbReference>
<protein>
    <submittedName>
        <fullName evidence="2">Uncharacterized protein</fullName>
    </submittedName>
</protein>
<feature type="coiled-coil region" evidence="1">
    <location>
        <begin position="100"/>
        <end position="127"/>
    </location>
</feature>
<evidence type="ECO:0000313" key="3">
    <source>
        <dbReference type="Proteomes" id="UP001242480"/>
    </source>
</evidence>
<evidence type="ECO:0000313" key="2">
    <source>
        <dbReference type="EMBL" id="MDQ0469769.1"/>
    </source>
</evidence>
<evidence type="ECO:0000256" key="1">
    <source>
        <dbReference type="SAM" id="Coils"/>
    </source>
</evidence>
<dbReference type="Proteomes" id="UP001242480">
    <property type="component" value="Unassembled WGS sequence"/>
</dbReference>
<organism evidence="2 3">
    <name type="scientific">Labrys wisconsinensis</name>
    <dbReference type="NCBI Taxonomy" id="425677"/>
    <lineage>
        <taxon>Bacteria</taxon>
        <taxon>Pseudomonadati</taxon>
        <taxon>Pseudomonadota</taxon>
        <taxon>Alphaproteobacteria</taxon>
        <taxon>Hyphomicrobiales</taxon>
        <taxon>Xanthobacteraceae</taxon>
        <taxon>Labrys</taxon>
    </lineage>
</organism>
<keyword evidence="1" id="KW-0175">Coiled coil</keyword>
<reference evidence="2 3" key="1">
    <citation type="submission" date="2023-07" db="EMBL/GenBank/DDBJ databases">
        <title>Genomic Encyclopedia of Type Strains, Phase IV (KMG-IV): sequencing the most valuable type-strain genomes for metagenomic binning, comparative biology and taxonomic classification.</title>
        <authorList>
            <person name="Goeker M."/>
        </authorList>
    </citation>
    <scope>NUCLEOTIDE SEQUENCE [LARGE SCALE GENOMIC DNA]</scope>
    <source>
        <strain evidence="2 3">DSM 19619</strain>
    </source>
</reference>
<sequence length="133" mass="15224">MRFLASVIHAEYDENGILVVGFANDPFDPQTYVTIDMAPEPDEQDFRLRLDGLHIETSVPRLEGYDLVEDIALRDRRVLVRLHAGPAAKAGIDPVIEIDLNNSFEDWDKLEEAIAELNARISQVSRRRVPRWQ</sequence>